<protein>
    <submittedName>
        <fullName evidence="8">DoxX family protein</fullName>
    </submittedName>
</protein>
<comment type="caution">
    <text evidence="8">The sequence shown here is derived from an EMBL/GenBank/DDBJ whole genome shotgun (WGS) entry which is preliminary data.</text>
</comment>
<keyword evidence="6 7" id="KW-0472">Membrane</keyword>
<organism evidence="8 9">
    <name type="scientific">Sphingopyxis soli</name>
    <dbReference type="NCBI Taxonomy" id="592051"/>
    <lineage>
        <taxon>Bacteria</taxon>
        <taxon>Pseudomonadati</taxon>
        <taxon>Pseudomonadota</taxon>
        <taxon>Alphaproteobacteria</taxon>
        <taxon>Sphingomonadales</taxon>
        <taxon>Sphingomonadaceae</taxon>
        <taxon>Sphingopyxis</taxon>
    </lineage>
</organism>
<evidence type="ECO:0000256" key="4">
    <source>
        <dbReference type="ARBA" id="ARBA00022692"/>
    </source>
</evidence>
<comment type="similarity">
    <text evidence="2">Belongs to the DoxX family.</text>
</comment>
<dbReference type="Pfam" id="PF07681">
    <property type="entry name" value="DoxX"/>
    <property type="match status" value="1"/>
</dbReference>
<evidence type="ECO:0000256" key="3">
    <source>
        <dbReference type="ARBA" id="ARBA00022475"/>
    </source>
</evidence>
<evidence type="ECO:0000256" key="7">
    <source>
        <dbReference type="SAM" id="Phobius"/>
    </source>
</evidence>
<sequence length="128" mass="13617">MTMKFLNDHGDRAYALLRIVSGLLFLAHGVQKFLNFPTAFPYPLNPMLQAAGTIEIVAGALIIIGLATRPAAFIASGMSAVGYWVAHGSQGPYPIANGGETIALYCFIFLFIATRGAGIWSVDAARAK</sequence>
<comment type="subcellular location">
    <subcellularLocation>
        <location evidence="1">Cell membrane</location>
        <topology evidence="1">Multi-pass membrane protein</topology>
    </subcellularLocation>
</comment>
<feature type="transmembrane region" description="Helical" evidence="7">
    <location>
        <begin position="46"/>
        <end position="64"/>
    </location>
</feature>
<keyword evidence="4 7" id="KW-0812">Transmembrane</keyword>
<keyword evidence="3" id="KW-1003">Cell membrane</keyword>
<evidence type="ECO:0000313" key="9">
    <source>
        <dbReference type="Proteomes" id="UP001500738"/>
    </source>
</evidence>
<feature type="transmembrane region" description="Helical" evidence="7">
    <location>
        <begin position="12"/>
        <end position="34"/>
    </location>
</feature>
<dbReference type="Proteomes" id="UP001500738">
    <property type="component" value="Unassembled WGS sequence"/>
</dbReference>
<evidence type="ECO:0000256" key="5">
    <source>
        <dbReference type="ARBA" id="ARBA00022989"/>
    </source>
</evidence>
<reference evidence="8 9" key="1">
    <citation type="journal article" date="2019" name="Int. J. Syst. Evol. Microbiol.">
        <title>The Global Catalogue of Microorganisms (GCM) 10K type strain sequencing project: providing services to taxonomists for standard genome sequencing and annotation.</title>
        <authorList>
            <consortium name="The Broad Institute Genomics Platform"/>
            <consortium name="The Broad Institute Genome Sequencing Center for Infectious Disease"/>
            <person name="Wu L."/>
            <person name="Ma J."/>
        </authorList>
    </citation>
    <scope>NUCLEOTIDE SEQUENCE [LARGE SCALE GENOMIC DNA]</scope>
    <source>
        <strain evidence="8 9">JCM 15910</strain>
    </source>
</reference>
<dbReference type="PANTHER" id="PTHR33452">
    <property type="entry name" value="OXIDOREDUCTASE CATD-RELATED"/>
    <property type="match status" value="1"/>
</dbReference>
<name>A0ABN1MA39_9SPHN</name>
<evidence type="ECO:0000256" key="2">
    <source>
        <dbReference type="ARBA" id="ARBA00006679"/>
    </source>
</evidence>
<dbReference type="InterPro" id="IPR032808">
    <property type="entry name" value="DoxX"/>
</dbReference>
<evidence type="ECO:0000256" key="6">
    <source>
        <dbReference type="ARBA" id="ARBA00023136"/>
    </source>
</evidence>
<evidence type="ECO:0000313" key="8">
    <source>
        <dbReference type="EMBL" id="GAA0866151.1"/>
    </source>
</evidence>
<evidence type="ECO:0000256" key="1">
    <source>
        <dbReference type="ARBA" id="ARBA00004651"/>
    </source>
</evidence>
<dbReference type="EMBL" id="BAAAFE010000009">
    <property type="protein sequence ID" value="GAA0866151.1"/>
    <property type="molecule type" value="Genomic_DNA"/>
</dbReference>
<dbReference type="RefSeq" id="WP_246553536.1">
    <property type="nucleotide sequence ID" value="NZ_BAAAFE010000009.1"/>
</dbReference>
<proteinExistence type="inferred from homology"/>
<gene>
    <name evidence="8" type="ORF">GCM10009115_27630</name>
</gene>
<feature type="transmembrane region" description="Helical" evidence="7">
    <location>
        <begin position="71"/>
        <end position="90"/>
    </location>
</feature>
<dbReference type="InterPro" id="IPR051907">
    <property type="entry name" value="DoxX-like_oxidoreductase"/>
</dbReference>
<keyword evidence="5 7" id="KW-1133">Transmembrane helix</keyword>
<accession>A0ABN1MA39</accession>
<keyword evidence="9" id="KW-1185">Reference proteome</keyword>
<feature type="transmembrane region" description="Helical" evidence="7">
    <location>
        <begin position="102"/>
        <end position="122"/>
    </location>
</feature>
<dbReference type="PANTHER" id="PTHR33452:SF4">
    <property type="entry name" value="BLL4328 PROTEIN"/>
    <property type="match status" value="1"/>
</dbReference>